<name>A0A532V8I7_UNCT6</name>
<comment type="caution">
    <text evidence="3">The sequence shown here is derived from an EMBL/GenBank/DDBJ whole genome shotgun (WGS) entry which is preliminary data.</text>
</comment>
<evidence type="ECO:0000313" key="3">
    <source>
        <dbReference type="EMBL" id="TKJ43505.1"/>
    </source>
</evidence>
<feature type="domain" description="CAAX prenyl protease 2/Lysostaphin resistance protein A-like" evidence="2">
    <location>
        <begin position="135"/>
        <end position="221"/>
    </location>
</feature>
<organism evidence="3 4">
    <name type="scientific">candidate division TA06 bacterium B3_TA06</name>
    <dbReference type="NCBI Taxonomy" id="2012487"/>
    <lineage>
        <taxon>Bacteria</taxon>
        <taxon>Bacteria division TA06</taxon>
    </lineage>
</organism>
<evidence type="ECO:0000313" key="4">
    <source>
        <dbReference type="Proteomes" id="UP000317778"/>
    </source>
</evidence>
<protein>
    <recommendedName>
        <fullName evidence="2">CAAX prenyl protease 2/Lysostaphin resistance protein A-like domain-containing protein</fullName>
    </recommendedName>
</protein>
<feature type="transmembrane region" description="Helical" evidence="1">
    <location>
        <begin position="247"/>
        <end position="264"/>
    </location>
</feature>
<feature type="transmembrane region" description="Helical" evidence="1">
    <location>
        <begin position="188"/>
        <end position="208"/>
    </location>
</feature>
<gene>
    <name evidence="3" type="ORF">CEE36_04000</name>
</gene>
<dbReference type="Pfam" id="PF02517">
    <property type="entry name" value="Rce1-like"/>
    <property type="match status" value="1"/>
</dbReference>
<accession>A0A532V8I7</accession>
<dbReference type="GO" id="GO:0080120">
    <property type="term" value="P:CAAX-box protein maturation"/>
    <property type="evidence" value="ECO:0007669"/>
    <property type="project" value="UniProtKB-ARBA"/>
</dbReference>
<keyword evidence="1" id="KW-0812">Transmembrane</keyword>
<dbReference type="Proteomes" id="UP000317778">
    <property type="component" value="Unassembled WGS sequence"/>
</dbReference>
<dbReference type="GO" id="GO:0004175">
    <property type="term" value="F:endopeptidase activity"/>
    <property type="evidence" value="ECO:0007669"/>
    <property type="project" value="UniProtKB-ARBA"/>
</dbReference>
<feature type="transmembrane region" description="Helical" evidence="1">
    <location>
        <begin position="215"/>
        <end position="235"/>
    </location>
</feature>
<evidence type="ECO:0000259" key="2">
    <source>
        <dbReference type="Pfam" id="PF02517"/>
    </source>
</evidence>
<keyword evidence="1" id="KW-1133">Transmembrane helix</keyword>
<feature type="transmembrane region" description="Helical" evidence="1">
    <location>
        <begin position="153"/>
        <end position="176"/>
    </location>
</feature>
<feature type="transmembrane region" description="Helical" evidence="1">
    <location>
        <begin position="88"/>
        <end position="105"/>
    </location>
</feature>
<evidence type="ECO:0000256" key="1">
    <source>
        <dbReference type="SAM" id="Phobius"/>
    </source>
</evidence>
<reference evidence="3 4" key="1">
    <citation type="submission" date="2017-06" db="EMBL/GenBank/DDBJ databases">
        <title>Novel microbial phyla capable of carbon fixation and sulfur reduction in deep-sea sediments.</title>
        <authorList>
            <person name="Huang J."/>
            <person name="Baker B."/>
            <person name="Wang Y."/>
        </authorList>
    </citation>
    <scope>NUCLEOTIDE SEQUENCE [LARGE SCALE GENOMIC DNA]</scope>
    <source>
        <strain evidence="3">B3_TA06</strain>
    </source>
</reference>
<dbReference type="AlphaFoldDB" id="A0A532V8I7"/>
<sequence>MDDQVFKIPFRVFRWNPHWGDLVPVGLWIFTSSILQFSRLAGPRAPSLLEWLKPTEDLGFLIAPLLFVRLIEKRGLSFIGITRRHIGLAVAIGLPLGLLAGWFAVSRSFALGEFPLLPDPLQGTAYFLGALYHLAAVEFFYRGWLASRFERSYGFLAAVLGSALLYAFSPLVLWGTDLTVPAAFSSVGFYWGSVFPFTFFVGILLAGVARLTRNLLAPILVMLPQMILGDLLPGGLAHRIGHPESKILGTLALAGIVVVIAWLTRRRQAKKQSTT</sequence>
<dbReference type="EMBL" id="NJBO01000004">
    <property type="protein sequence ID" value="TKJ43505.1"/>
    <property type="molecule type" value="Genomic_DNA"/>
</dbReference>
<feature type="transmembrane region" description="Helical" evidence="1">
    <location>
        <begin position="125"/>
        <end position="141"/>
    </location>
</feature>
<proteinExistence type="predicted"/>
<dbReference type="InterPro" id="IPR003675">
    <property type="entry name" value="Rce1/LyrA-like_dom"/>
</dbReference>
<keyword evidence="1" id="KW-0472">Membrane</keyword>